<feature type="non-terminal residue" evidence="1">
    <location>
        <position position="64"/>
    </location>
</feature>
<reference evidence="1" key="1">
    <citation type="submission" date="2021-11" db="EMBL/GenBank/DDBJ databases">
        <authorList>
            <consortium name="Genoscope - CEA"/>
            <person name="William W."/>
        </authorList>
    </citation>
    <scope>NUCLEOTIDE SEQUENCE</scope>
</reference>
<dbReference type="EMBL" id="CAKKNE010000003">
    <property type="protein sequence ID" value="CAH0370543.1"/>
    <property type="molecule type" value="Genomic_DNA"/>
</dbReference>
<organism evidence="1 2">
    <name type="scientific">Pelagomonas calceolata</name>
    <dbReference type="NCBI Taxonomy" id="35677"/>
    <lineage>
        <taxon>Eukaryota</taxon>
        <taxon>Sar</taxon>
        <taxon>Stramenopiles</taxon>
        <taxon>Ochrophyta</taxon>
        <taxon>Pelagophyceae</taxon>
        <taxon>Pelagomonadales</taxon>
        <taxon>Pelagomonadaceae</taxon>
        <taxon>Pelagomonas</taxon>
    </lineage>
</organism>
<keyword evidence="2" id="KW-1185">Reference proteome</keyword>
<comment type="caution">
    <text evidence="1">The sequence shown here is derived from an EMBL/GenBank/DDBJ whole genome shotgun (WGS) entry which is preliminary data.</text>
</comment>
<dbReference type="AlphaFoldDB" id="A0A8J2SEW0"/>
<accession>A0A8J2SEW0</accession>
<feature type="non-terminal residue" evidence="1">
    <location>
        <position position="1"/>
    </location>
</feature>
<name>A0A8J2SEW0_9STRA</name>
<evidence type="ECO:0000313" key="2">
    <source>
        <dbReference type="Proteomes" id="UP000789595"/>
    </source>
</evidence>
<protein>
    <submittedName>
        <fullName evidence="1">Uncharacterized protein</fullName>
    </submittedName>
</protein>
<proteinExistence type="predicted"/>
<evidence type="ECO:0000313" key="1">
    <source>
        <dbReference type="EMBL" id="CAH0370543.1"/>
    </source>
</evidence>
<dbReference type="Proteomes" id="UP000789595">
    <property type="component" value="Unassembled WGS sequence"/>
</dbReference>
<gene>
    <name evidence="1" type="ORF">PECAL_3P04390</name>
</gene>
<sequence>PRVARDGDARLIKKAHRGRLPDRLLPFDRFHRLPAPSSEKDALAGRIETGLAHVDQTPENHLGL</sequence>